<evidence type="ECO:0000313" key="2">
    <source>
        <dbReference type="Proteomes" id="UP000812966"/>
    </source>
</evidence>
<keyword evidence="2" id="KW-1185">Reference proteome</keyword>
<dbReference type="AlphaFoldDB" id="A0A8K0JJZ0"/>
<name>A0A8K0JJZ0_9TREE</name>
<protein>
    <submittedName>
        <fullName evidence="1">Uncharacterized protein</fullName>
    </submittedName>
</protein>
<dbReference type="EMBL" id="JABELV010000115">
    <property type="protein sequence ID" value="KAG7530545.1"/>
    <property type="molecule type" value="Genomic_DNA"/>
</dbReference>
<organism evidence="1 2">
    <name type="scientific">Filobasidium floriforme</name>
    <dbReference type="NCBI Taxonomy" id="5210"/>
    <lineage>
        <taxon>Eukaryota</taxon>
        <taxon>Fungi</taxon>
        <taxon>Dikarya</taxon>
        <taxon>Basidiomycota</taxon>
        <taxon>Agaricomycotina</taxon>
        <taxon>Tremellomycetes</taxon>
        <taxon>Filobasidiales</taxon>
        <taxon>Filobasidiaceae</taxon>
        <taxon>Filobasidium</taxon>
    </lineage>
</organism>
<proteinExistence type="predicted"/>
<comment type="caution">
    <text evidence="1">The sequence shown here is derived from an EMBL/GenBank/DDBJ whole genome shotgun (WGS) entry which is preliminary data.</text>
</comment>
<gene>
    <name evidence="1" type="ORF">FFLO_04971</name>
</gene>
<evidence type="ECO:0000313" key="1">
    <source>
        <dbReference type="EMBL" id="KAG7530545.1"/>
    </source>
</evidence>
<reference evidence="1" key="1">
    <citation type="submission" date="2020-04" db="EMBL/GenBank/DDBJ databases">
        <title>Analysis of mating type loci in Filobasidium floriforme.</title>
        <authorList>
            <person name="Nowrousian M."/>
        </authorList>
    </citation>
    <scope>NUCLEOTIDE SEQUENCE</scope>
    <source>
        <strain evidence="1">CBS 6242</strain>
    </source>
</reference>
<dbReference type="Proteomes" id="UP000812966">
    <property type="component" value="Unassembled WGS sequence"/>
</dbReference>
<sequence>MLGESFQLLLSSVLQDHAIALLLASSDPHTVYDLVVNTQPHVIQVHKSGIVTAIPYLYPSGTLLEDLQRLSKALSKKLAKVDLDAPHPSPRHLHEGKLVCGALLLGPVLLDFGITGGSQGPSRRLAYLYHQKGCYRMCACGNYWCRLPHSQADGKPVVPDG</sequence>
<accession>A0A8K0JJZ0</accession>